<evidence type="ECO:0000313" key="2">
    <source>
        <dbReference type="Proteomes" id="UP000287651"/>
    </source>
</evidence>
<proteinExistence type="predicted"/>
<evidence type="ECO:0000313" key="1">
    <source>
        <dbReference type="EMBL" id="RRT43945.1"/>
    </source>
</evidence>
<name>A0A426XWR1_ENSVE</name>
<dbReference type="Proteomes" id="UP000287651">
    <property type="component" value="Unassembled WGS sequence"/>
</dbReference>
<reference evidence="1 2" key="1">
    <citation type="journal article" date="2014" name="Agronomy (Basel)">
        <title>A Draft Genome Sequence for Ensete ventricosum, the Drought-Tolerant Tree Against Hunger.</title>
        <authorList>
            <person name="Harrison J."/>
            <person name="Moore K.A."/>
            <person name="Paszkiewicz K."/>
            <person name="Jones T."/>
            <person name="Grant M."/>
            <person name="Ambacheew D."/>
            <person name="Muzemil S."/>
            <person name="Studholme D.J."/>
        </authorList>
    </citation>
    <scope>NUCLEOTIDE SEQUENCE [LARGE SCALE GENOMIC DNA]</scope>
</reference>
<organism evidence="1 2">
    <name type="scientific">Ensete ventricosum</name>
    <name type="common">Abyssinian banana</name>
    <name type="synonym">Musa ensete</name>
    <dbReference type="NCBI Taxonomy" id="4639"/>
    <lineage>
        <taxon>Eukaryota</taxon>
        <taxon>Viridiplantae</taxon>
        <taxon>Streptophyta</taxon>
        <taxon>Embryophyta</taxon>
        <taxon>Tracheophyta</taxon>
        <taxon>Spermatophyta</taxon>
        <taxon>Magnoliopsida</taxon>
        <taxon>Liliopsida</taxon>
        <taxon>Zingiberales</taxon>
        <taxon>Musaceae</taxon>
        <taxon>Ensete</taxon>
    </lineage>
</organism>
<accession>A0A426XWR1</accession>
<protein>
    <submittedName>
        <fullName evidence="1">Uncharacterized protein</fullName>
    </submittedName>
</protein>
<dbReference type="AlphaFoldDB" id="A0A426XWR1"/>
<comment type="caution">
    <text evidence="1">The sequence shown here is derived from an EMBL/GenBank/DDBJ whole genome shotgun (WGS) entry which is preliminary data.</text>
</comment>
<gene>
    <name evidence="1" type="ORF">B296_00027265</name>
</gene>
<sequence length="81" mass="8667">MPSARATALATSAVTLSWHLTGERHRLARALPLLAATPASDCPCRRQPWPRLLAAALAWGLAVASHPFSSLLSLQKRSKNA</sequence>
<dbReference type="EMBL" id="AMZH03016807">
    <property type="protein sequence ID" value="RRT43945.1"/>
    <property type="molecule type" value="Genomic_DNA"/>
</dbReference>